<feature type="transmembrane region" description="Helical" evidence="1">
    <location>
        <begin position="21"/>
        <end position="38"/>
    </location>
</feature>
<evidence type="ECO:0000313" key="2">
    <source>
        <dbReference type="EMBL" id="TQN44331.1"/>
    </source>
</evidence>
<keyword evidence="1" id="KW-0472">Membrane</keyword>
<keyword evidence="3" id="KW-1185">Reference proteome</keyword>
<proteinExistence type="predicted"/>
<organism evidence="2 3">
    <name type="scientific">Blastococcus colisei</name>
    <dbReference type="NCBI Taxonomy" id="1564162"/>
    <lineage>
        <taxon>Bacteria</taxon>
        <taxon>Bacillati</taxon>
        <taxon>Actinomycetota</taxon>
        <taxon>Actinomycetes</taxon>
        <taxon>Geodermatophilales</taxon>
        <taxon>Geodermatophilaceae</taxon>
        <taxon>Blastococcus</taxon>
    </lineage>
</organism>
<feature type="transmembrane region" description="Helical" evidence="1">
    <location>
        <begin position="97"/>
        <end position="116"/>
    </location>
</feature>
<sequence length="126" mass="12469">MIVGEEGRLVDMSMSTLARTRFPSAVLVAVGLAAGFGVAQGTGIRALGGAVFAAAGLAAGVLWVRRRGPGPAVALAALYVGSFVLAHVLAIGVGLPAWLAVSLVTLTAAGVTFGVADASRARNAAR</sequence>
<dbReference type="Proteomes" id="UP000319865">
    <property type="component" value="Unassembled WGS sequence"/>
</dbReference>
<keyword evidence="1" id="KW-1133">Transmembrane helix</keyword>
<feature type="transmembrane region" description="Helical" evidence="1">
    <location>
        <begin position="44"/>
        <end position="64"/>
    </location>
</feature>
<evidence type="ECO:0000313" key="3">
    <source>
        <dbReference type="Proteomes" id="UP000319865"/>
    </source>
</evidence>
<gene>
    <name evidence="2" type="ORF">FHU33_3832</name>
</gene>
<protein>
    <submittedName>
        <fullName evidence="2">Uncharacterized protein</fullName>
    </submittedName>
</protein>
<comment type="caution">
    <text evidence="2">The sequence shown here is derived from an EMBL/GenBank/DDBJ whole genome shotgun (WGS) entry which is preliminary data.</text>
</comment>
<dbReference type="AlphaFoldDB" id="A0A543PJT4"/>
<name>A0A543PJT4_9ACTN</name>
<feature type="transmembrane region" description="Helical" evidence="1">
    <location>
        <begin position="71"/>
        <end position="91"/>
    </location>
</feature>
<reference evidence="2 3" key="1">
    <citation type="submission" date="2019-06" db="EMBL/GenBank/DDBJ databases">
        <title>Sequencing the genomes of 1000 actinobacteria strains.</title>
        <authorList>
            <person name="Klenk H.-P."/>
        </authorList>
    </citation>
    <scope>NUCLEOTIDE SEQUENCE [LARGE SCALE GENOMIC DNA]</scope>
    <source>
        <strain evidence="2 3">DSM 46837</strain>
    </source>
</reference>
<accession>A0A543PJT4</accession>
<dbReference type="EMBL" id="VFQE01000001">
    <property type="protein sequence ID" value="TQN44331.1"/>
    <property type="molecule type" value="Genomic_DNA"/>
</dbReference>
<evidence type="ECO:0000256" key="1">
    <source>
        <dbReference type="SAM" id="Phobius"/>
    </source>
</evidence>
<keyword evidence="1" id="KW-0812">Transmembrane</keyword>